<dbReference type="EMBL" id="PEKC01000092">
    <property type="protein sequence ID" value="PII34606.1"/>
    <property type="molecule type" value="Genomic_DNA"/>
</dbReference>
<keyword evidence="1" id="KW-0175">Coiled coil</keyword>
<feature type="coiled-coil region" evidence="1">
    <location>
        <begin position="76"/>
        <end position="106"/>
    </location>
</feature>
<reference evidence="2" key="1">
    <citation type="submission" date="2017-10" db="EMBL/GenBank/DDBJ databases">
        <title>Chryseobacterium sp. B5 is a hydrocarbonoclastic and plant growth promoting bacterium.</title>
        <authorList>
            <person name="Thijs S."/>
            <person name="Gkorezis P."/>
            <person name="Van Hamme J."/>
        </authorList>
    </citation>
    <scope>NUCLEOTIDE SEQUENCE</scope>
    <source>
        <strain evidence="2">B5</strain>
    </source>
</reference>
<organism evidence="2">
    <name type="scientific">Chryseobacterium sp. B5</name>
    <dbReference type="NCBI Taxonomy" id="2050562"/>
    <lineage>
        <taxon>Bacteria</taxon>
        <taxon>Pseudomonadati</taxon>
        <taxon>Bacteroidota</taxon>
        <taxon>Flavobacteriia</taxon>
        <taxon>Flavobacteriales</taxon>
        <taxon>Weeksellaceae</taxon>
        <taxon>Chryseobacterium group</taxon>
        <taxon>Chryseobacterium</taxon>
    </lineage>
</organism>
<dbReference type="AlphaFoldDB" id="A0A2G7T3X9"/>
<evidence type="ECO:0000313" key="2">
    <source>
        <dbReference type="EMBL" id="PII34606.1"/>
    </source>
</evidence>
<sequence>MMNQETQVAVQYIGRRPSYIDRLYGTGLSFDTEQVRGLPASIAKNFLRHGDLFQRAAVVEVAGAGQGEPLVPGTPLDDTAAQLAEAQRLQDEQRAKDLRRQELLDQVSNMDKEGLQVFAKDTYNQVVPKTMTLENMRAKVFAFIDQYGPV</sequence>
<proteinExistence type="predicted"/>
<accession>A0A2G7T3X9</accession>
<gene>
    <name evidence="2" type="ORF">CTI11_19675</name>
</gene>
<protein>
    <submittedName>
        <fullName evidence="2">Uncharacterized protein</fullName>
    </submittedName>
</protein>
<comment type="caution">
    <text evidence="2">The sequence shown here is derived from an EMBL/GenBank/DDBJ whole genome shotgun (WGS) entry which is preliminary data.</text>
</comment>
<evidence type="ECO:0000256" key="1">
    <source>
        <dbReference type="SAM" id="Coils"/>
    </source>
</evidence>
<name>A0A2G7T3X9_9FLAO</name>